<organism evidence="2 3">
    <name type="scientific">Oceanococcus atlanticus</name>
    <dbReference type="NCBI Taxonomy" id="1317117"/>
    <lineage>
        <taxon>Bacteria</taxon>
        <taxon>Pseudomonadati</taxon>
        <taxon>Pseudomonadota</taxon>
        <taxon>Gammaproteobacteria</taxon>
        <taxon>Chromatiales</taxon>
        <taxon>Oceanococcaceae</taxon>
        <taxon>Oceanococcus</taxon>
    </lineage>
</organism>
<reference evidence="2 3" key="1">
    <citation type="submission" date="2013-04" db="EMBL/GenBank/DDBJ databases">
        <title>Oceanococcus atlanticus 22II-S10r2 Genome Sequencing.</title>
        <authorList>
            <person name="Lai Q."/>
            <person name="Li G."/>
            <person name="Shao Z."/>
        </authorList>
    </citation>
    <scope>NUCLEOTIDE SEQUENCE [LARGE SCALE GENOMIC DNA]</scope>
    <source>
        <strain evidence="2 3">22II-S10r2</strain>
    </source>
</reference>
<gene>
    <name evidence="2" type="ORF">ATO7_02570</name>
</gene>
<sequence length="138" mass="15074">MLGVPAALMMMGMLAGANVLFAAVLKPVLIRLLPQTSARSFIAHMFSLYYLFGAALSGVSLALLFNLPCVSMMARLVMSLCCVGYLMAWLQLVPRLVMFSDRHDGDAVQRLDRAIQVLNTAQWAVTTAVFIQTFQVCG</sequence>
<feature type="transmembrane region" description="Helical" evidence="1">
    <location>
        <begin position="46"/>
        <end position="67"/>
    </location>
</feature>
<keyword evidence="1" id="KW-0472">Membrane</keyword>
<keyword evidence="3" id="KW-1185">Reference proteome</keyword>
<evidence type="ECO:0000256" key="1">
    <source>
        <dbReference type="SAM" id="Phobius"/>
    </source>
</evidence>
<feature type="transmembrane region" description="Helical" evidence="1">
    <location>
        <begin position="6"/>
        <end position="25"/>
    </location>
</feature>
<dbReference type="Proteomes" id="UP000192342">
    <property type="component" value="Unassembled WGS sequence"/>
</dbReference>
<name>A0A1Y1SGE4_9GAMM</name>
<keyword evidence="1" id="KW-0812">Transmembrane</keyword>
<feature type="transmembrane region" description="Helical" evidence="1">
    <location>
        <begin position="73"/>
        <end position="93"/>
    </location>
</feature>
<comment type="caution">
    <text evidence="2">The sequence shown here is derived from an EMBL/GenBank/DDBJ whole genome shotgun (WGS) entry which is preliminary data.</text>
</comment>
<accession>A0A1Y1SGE4</accession>
<evidence type="ECO:0000313" key="3">
    <source>
        <dbReference type="Proteomes" id="UP000192342"/>
    </source>
</evidence>
<dbReference type="RefSeq" id="WP_083559347.1">
    <property type="nucleotide sequence ID" value="NZ_AQQV01000001.1"/>
</dbReference>
<protein>
    <submittedName>
        <fullName evidence="2">Uncharacterized protein</fullName>
    </submittedName>
</protein>
<keyword evidence="1" id="KW-1133">Transmembrane helix</keyword>
<dbReference type="EMBL" id="AQQV01000001">
    <property type="protein sequence ID" value="ORE88723.1"/>
    <property type="molecule type" value="Genomic_DNA"/>
</dbReference>
<evidence type="ECO:0000313" key="2">
    <source>
        <dbReference type="EMBL" id="ORE88723.1"/>
    </source>
</evidence>
<dbReference type="AlphaFoldDB" id="A0A1Y1SGE4"/>
<proteinExistence type="predicted"/>
<dbReference type="STRING" id="1317117.ATO7_02570"/>